<dbReference type="AlphaFoldDB" id="A0A1A6C3J3"/>
<accession>A0A1A6C3J3</accession>
<dbReference type="GO" id="GO:0016616">
    <property type="term" value="F:oxidoreductase activity, acting on the CH-OH group of donors, NAD or NADP as acceptor"/>
    <property type="evidence" value="ECO:0007669"/>
    <property type="project" value="UniProtKB-ARBA"/>
</dbReference>
<dbReference type="InterPro" id="IPR020904">
    <property type="entry name" value="Sc_DH/Rdtase_CS"/>
</dbReference>
<dbReference type="Gene3D" id="3.40.50.720">
    <property type="entry name" value="NAD(P)-binding Rossmann-like Domain"/>
    <property type="match status" value="1"/>
</dbReference>
<gene>
    <name evidence="4" type="ORF">Thpro_021460</name>
</gene>
<dbReference type="PRINTS" id="PR00080">
    <property type="entry name" value="SDRFAMILY"/>
</dbReference>
<dbReference type="PANTHER" id="PTHR42901:SF1">
    <property type="entry name" value="ALCOHOL DEHYDROGENASE"/>
    <property type="match status" value="1"/>
</dbReference>
<evidence type="ECO:0000256" key="3">
    <source>
        <dbReference type="RuleBase" id="RU000363"/>
    </source>
</evidence>
<dbReference type="RefSeq" id="WP_038089059.1">
    <property type="nucleotide sequence ID" value="NZ_JQSG02000003.1"/>
</dbReference>
<name>A0A1A6C3J3_9GAMM</name>
<dbReference type="PRINTS" id="PR00081">
    <property type="entry name" value="GDHRDH"/>
</dbReference>
<dbReference type="OrthoDB" id="9810734at2"/>
<protein>
    <submittedName>
        <fullName evidence="4">Malonic semialdehyde reductase</fullName>
    </submittedName>
</protein>
<keyword evidence="5" id="KW-1185">Reference proteome</keyword>
<comment type="caution">
    <text evidence="4">The sequence shown here is derived from an EMBL/GenBank/DDBJ whole genome shotgun (WGS) entry which is preliminary data.</text>
</comment>
<dbReference type="FunFam" id="3.40.50.720:FF:000047">
    <property type="entry name" value="NADP-dependent L-serine/L-allo-threonine dehydrogenase"/>
    <property type="match status" value="1"/>
</dbReference>
<organism evidence="4 5">
    <name type="scientific">Acidihalobacter prosperus</name>
    <dbReference type="NCBI Taxonomy" id="160660"/>
    <lineage>
        <taxon>Bacteria</taxon>
        <taxon>Pseudomonadati</taxon>
        <taxon>Pseudomonadota</taxon>
        <taxon>Gammaproteobacteria</taxon>
        <taxon>Chromatiales</taxon>
        <taxon>Ectothiorhodospiraceae</taxon>
        <taxon>Acidihalobacter</taxon>
    </lineage>
</organism>
<dbReference type="PANTHER" id="PTHR42901">
    <property type="entry name" value="ALCOHOL DEHYDROGENASE"/>
    <property type="match status" value="1"/>
</dbReference>
<dbReference type="InterPro" id="IPR002347">
    <property type="entry name" value="SDR_fam"/>
</dbReference>
<dbReference type="SUPFAM" id="SSF51735">
    <property type="entry name" value="NAD(P)-binding Rossmann-fold domains"/>
    <property type="match status" value="1"/>
</dbReference>
<evidence type="ECO:0000256" key="2">
    <source>
        <dbReference type="ARBA" id="ARBA00023002"/>
    </source>
</evidence>
<dbReference type="PROSITE" id="PS00061">
    <property type="entry name" value="ADH_SHORT"/>
    <property type="match status" value="1"/>
</dbReference>
<evidence type="ECO:0000313" key="4">
    <source>
        <dbReference type="EMBL" id="OBS09132.1"/>
    </source>
</evidence>
<evidence type="ECO:0000313" key="5">
    <source>
        <dbReference type="Proteomes" id="UP000029273"/>
    </source>
</evidence>
<comment type="similarity">
    <text evidence="1 3">Belongs to the short-chain dehydrogenases/reductases (SDR) family.</text>
</comment>
<dbReference type="EMBL" id="JQSG02000003">
    <property type="protein sequence ID" value="OBS09132.1"/>
    <property type="molecule type" value="Genomic_DNA"/>
</dbReference>
<dbReference type="InterPro" id="IPR036291">
    <property type="entry name" value="NAD(P)-bd_dom_sf"/>
</dbReference>
<proteinExistence type="inferred from homology"/>
<keyword evidence="2" id="KW-0560">Oxidoreductase</keyword>
<evidence type="ECO:0000256" key="1">
    <source>
        <dbReference type="ARBA" id="ARBA00006484"/>
    </source>
</evidence>
<dbReference type="Pfam" id="PF00106">
    <property type="entry name" value="adh_short"/>
    <property type="match status" value="1"/>
</dbReference>
<sequence>MIILVTGATAGFGRAIALELAAAGHTVIASGRRRSRLDQLAAEAADAAGTLVTRALDVTRSLAVGETIAEIERNVGPIDILVNNAGLALGLAPAQSVELDDWENMVDTNIKGLLYCTHAVLPGMVRRDRGYIINLGSVAGNYPYPGSHVYGASKAFIHQFSRNLRADLLGTRIRVTCLEPGLCGGTEFSLTRFKGDADKAEAVYRGTKPLTAEDIAQLVAYLIGLPAHINVNQMELMPTCQAFGPFAVSRTRDMQ</sequence>
<dbReference type="Proteomes" id="UP000029273">
    <property type="component" value="Unassembled WGS sequence"/>
</dbReference>
<reference evidence="4 5" key="1">
    <citation type="journal article" date="2014" name="Genome Announc.">
        <title>Draft Genome Sequence of the Iron-Oxidizing, Acidophilic, and Halotolerant 'Thiobacillus prosperus' Type Strain DSM 5130.</title>
        <authorList>
            <person name="Ossandon F.J."/>
            <person name="Cardenas J.P."/>
            <person name="Corbett M."/>
            <person name="Quatrini R."/>
            <person name="Holmes D.S."/>
            <person name="Watkin E."/>
        </authorList>
    </citation>
    <scope>NUCLEOTIDE SEQUENCE [LARGE SCALE GENOMIC DNA]</scope>
    <source>
        <strain evidence="4 5">DSM 5130</strain>
    </source>
</reference>